<dbReference type="EMBL" id="CP076751">
    <property type="protein sequence ID" value="QWW24371.1"/>
    <property type="molecule type" value="Genomic_DNA"/>
</dbReference>
<reference evidence="2" key="3">
    <citation type="submission" date="2021-06" db="EMBL/GenBank/DDBJ databases">
        <title>Candida auris outbreak in lebanese hospital.</title>
        <authorList>
            <person name="Finianos M."/>
        </authorList>
    </citation>
    <scope>NUCLEOTIDE SEQUENCE</scope>
    <source>
        <strain evidence="2">CA7LBN</strain>
    </source>
</reference>
<dbReference type="VEuPathDB" id="FungiDB:CJJ09_003102"/>
<dbReference type="VEuPathDB" id="FungiDB:CJI97_002205"/>
<organism evidence="1">
    <name type="scientific">Candidozyma auris</name>
    <name type="common">Yeast</name>
    <name type="synonym">Candida auris</name>
    <dbReference type="NCBI Taxonomy" id="498019"/>
    <lineage>
        <taxon>Eukaryota</taxon>
        <taxon>Fungi</taxon>
        <taxon>Dikarya</taxon>
        <taxon>Ascomycota</taxon>
        <taxon>Saccharomycotina</taxon>
        <taxon>Pichiomycetes</taxon>
        <taxon>Metschnikowiaceae</taxon>
        <taxon>Candidozyma</taxon>
    </lineage>
</organism>
<dbReference type="VEuPathDB" id="FungiDB:CJI96_0002689"/>
<reference evidence="1" key="2">
    <citation type="submission" date="2017-11" db="EMBL/GenBank/DDBJ databases">
        <title>Candida auris genome assembly and annotation.</title>
        <authorList>
            <person name="Munoz J.F."/>
            <person name="Gade L.G."/>
            <person name="Chow N.A."/>
            <person name="Litvintseva A.P."/>
            <person name="Loparev V.N."/>
            <person name="Cuomo C.A."/>
        </authorList>
    </citation>
    <scope>NUCLEOTIDE SEQUENCE</scope>
    <source>
        <strain evidence="1">B8441</strain>
    </source>
</reference>
<evidence type="ECO:0000313" key="1">
    <source>
        <dbReference type="EMBL" id="PIS54867.1"/>
    </source>
</evidence>
<accession>A0A2H0ZW54</accession>
<dbReference type="GO" id="GO:0006888">
    <property type="term" value="P:endoplasmic reticulum to Golgi vesicle-mediated transport"/>
    <property type="evidence" value="ECO:0007669"/>
    <property type="project" value="InterPro"/>
</dbReference>
<sequence length="241" mass="27560">MVIRGSPNILLENTSYTLWPVSREFYTERIHIHINYLHLNQLFAGISLRPTYYVSHYQHFYYSSYCHHSTSSIARMSSYYFTVIGTRDNPLYELEFSSFKSSSSGSSHPGQSNFSTKVKELLPFITNASLDLIEDAQWSTGAFNLGRVDSFYGIRVSAFVTQGNIKFVLCYDATSSSTGGLDSMMTSSNSSKHDENVIKQFFTEAYDLYVQTLLNPFYSVNDPIVSPDFDFRLKLLARKYL</sequence>
<dbReference type="AlphaFoldDB" id="A0A2H0ZW54"/>
<dbReference type="Pfam" id="PF04628">
    <property type="entry name" value="Sedlin_N"/>
    <property type="match status" value="1"/>
</dbReference>
<dbReference type="EMBL" id="PEKT02000005">
    <property type="protein sequence ID" value="PIS54867.1"/>
    <property type="molecule type" value="Genomic_DNA"/>
</dbReference>
<dbReference type="InterPro" id="IPR006722">
    <property type="entry name" value="Sedlin"/>
</dbReference>
<dbReference type="GO" id="GO:0005737">
    <property type="term" value="C:cytoplasm"/>
    <property type="evidence" value="ECO:0007669"/>
    <property type="project" value="GOC"/>
</dbReference>
<dbReference type="SUPFAM" id="SSF64356">
    <property type="entry name" value="SNARE-like"/>
    <property type="match status" value="1"/>
</dbReference>
<dbReference type="STRING" id="498019.A0A2H0ZW54"/>
<dbReference type="InterPro" id="IPR011012">
    <property type="entry name" value="Longin-like_dom_sf"/>
</dbReference>
<name>A0A2H0ZW54_CANAR</name>
<gene>
    <name evidence="1" type="ORF">B9J08_002014</name>
    <name evidence="2" type="ORF">CA7LBN_003205</name>
</gene>
<dbReference type="Gene3D" id="3.30.450.70">
    <property type="match status" value="1"/>
</dbReference>
<proteinExistence type="predicted"/>
<dbReference type="VEuPathDB" id="FungiDB:CJJ07_002125"/>
<protein>
    <recommendedName>
        <fullName evidence="3">Trafficking protein particle complex subunit</fullName>
    </recommendedName>
</protein>
<evidence type="ECO:0008006" key="3">
    <source>
        <dbReference type="Google" id="ProtNLM"/>
    </source>
</evidence>
<reference evidence="1" key="1">
    <citation type="journal article" date="2017" name="Clin. Infect. Dis.">
        <title>Simultaneous emergence of multidrug-resistant Candida auris on 3 continents confirmed by whole-genome sequencing and epidemiological analyses.</title>
        <authorList>
            <person name="Lockhart S.R."/>
            <person name="Etienne K.A."/>
            <person name="Vallabhaneni S."/>
            <person name="Farooqi J."/>
            <person name="Chowdhary A."/>
            <person name="Govender N.P."/>
            <person name="Colombo A.L."/>
            <person name="Calvo B."/>
            <person name="Cuomo C.A."/>
            <person name="Desjardins C.A."/>
            <person name="Berkow E.L."/>
            <person name="Castanheira M."/>
            <person name="Magobo R.E."/>
            <person name="Jabeen K."/>
            <person name="Asghar R.J."/>
            <person name="Meis J.F."/>
            <person name="Jackson B."/>
            <person name="Chiller T."/>
            <person name="Litvintseva A.P."/>
        </authorList>
    </citation>
    <scope>NUCLEOTIDE SEQUENCE [LARGE SCALE GENOMIC DNA]</scope>
    <source>
        <strain evidence="1">B8441</strain>
    </source>
</reference>
<dbReference type="OMA" id="NPFHELN"/>
<dbReference type="VEuPathDB" id="FungiDB:B9J08_002014"/>
<dbReference type="VEuPathDB" id="FungiDB:QG37_00230"/>
<dbReference type="PANTHER" id="PTHR12403">
    <property type="entry name" value="TRAFFICKING PROTEIN PARTICLE COMPLEX SUBUNIT 2"/>
    <property type="match status" value="1"/>
</dbReference>
<dbReference type="Proteomes" id="UP000825438">
    <property type="component" value="Chromosome III"/>
</dbReference>
<dbReference type="CDD" id="cd14825">
    <property type="entry name" value="TRAPPC2_sedlin"/>
    <property type="match status" value="1"/>
</dbReference>
<evidence type="ECO:0000313" key="2">
    <source>
        <dbReference type="EMBL" id="QWW24371.1"/>
    </source>
</evidence>